<name>A0AAV0ZML9_VICFA</name>
<protein>
    <recommendedName>
        <fullName evidence="3">Secreted protein</fullName>
    </recommendedName>
</protein>
<evidence type="ECO:0008006" key="3">
    <source>
        <dbReference type="Google" id="ProtNLM"/>
    </source>
</evidence>
<sequence length="103" mass="11484">MNKCIRRNIEQVRLSLCLVLFQNHSDTSLFIEPSISASEKHGVCSLKHAVAAAGRVSKHTQTCACFRVNVYLCKTIVFTTSKNIFRVDVFKSINECVILAHGS</sequence>
<keyword evidence="2" id="KW-1185">Reference proteome</keyword>
<dbReference type="Proteomes" id="UP001157006">
    <property type="component" value="Chromosome 2"/>
</dbReference>
<dbReference type="AlphaFoldDB" id="A0AAV0ZML9"/>
<evidence type="ECO:0000313" key="2">
    <source>
        <dbReference type="Proteomes" id="UP001157006"/>
    </source>
</evidence>
<accession>A0AAV0ZML9</accession>
<reference evidence="1 2" key="1">
    <citation type="submission" date="2023-01" db="EMBL/GenBank/DDBJ databases">
        <authorList>
            <person name="Kreplak J."/>
        </authorList>
    </citation>
    <scope>NUCLEOTIDE SEQUENCE [LARGE SCALE GENOMIC DNA]</scope>
</reference>
<organism evidence="1 2">
    <name type="scientific">Vicia faba</name>
    <name type="common">Broad bean</name>
    <name type="synonym">Faba vulgaris</name>
    <dbReference type="NCBI Taxonomy" id="3906"/>
    <lineage>
        <taxon>Eukaryota</taxon>
        <taxon>Viridiplantae</taxon>
        <taxon>Streptophyta</taxon>
        <taxon>Embryophyta</taxon>
        <taxon>Tracheophyta</taxon>
        <taxon>Spermatophyta</taxon>
        <taxon>Magnoliopsida</taxon>
        <taxon>eudicotyledons</taxon>
        <taxon>Gunneridae</taxon>
        <taxon>Pentapetalae</taxon>
        <taxon>rosids</taxon>
        <taxon>fabids</taxon>
        <taxon>Fabales</taxon>
        <taxon>Fabaceae</taxon>
        <taxon>Papilionoideae</taxon>
        <taxon>50 kb inversion clade</taxon>
        <taxon>NPAAA clade</taxon>
        <taxon>Hologalegina</taxon>
        <taxon>IRL clade</taxon>
        <taxon>Fabeae</taxon>
        <taxon>Vicia</taxon>
    </lineage>
</organism>
<dbReference type="EMBL" id="OX451737">
    <property type="protein sequence ID" value="CAI8599002.1"/>
    <property type="molecule type" value="Genomic_DNA"/>
</dbReference>
<proteinExistence type="predicted"/>
<gene>
    <name evidence="1" type="ORF">VFH_II154840</name>
</gene>
<evidence type="ECO:0000313" key="1">
    <source>
        <dbReference type="EMBL" id="CAI8599002.1"/>
    </source>
</evidence>